<name>A0A517QY99_9PLAN</name>
<sequence length="526" mass="55085">MSDKVISPPDEGADGDTLLIEQIDRLLDGGLHEAEAGVLEQRLDTDAAARRLFAERLHVHGALKSEFASSNESSSAVDNGNFDIGESQESTADDAGFYGQRVETASVVEQQPTEVSRRRQVSAVRKAMSLPGAVLIASIGSIAVGLIAGLFAGTANQQASPQPVARLVSSENCRWNSSSLPTAAGADLPAGSLALIDGVARLQFRSGATIDLEGPARIELISPMKCRLEEGALVATVPESAKGFVVETASGRVIDYGTQFGLSVRGDAADVQVFDGLVEVESTRQNTRTAVAAGNGARFARAGAVATFPLDSESESGTASDDPALPSSEVTISSGRGLGATEYIFSPGTVDHHSSTLMLSKSAAGKTYRRKPYVRFDLGDVSGDEIASATLTLSFAPTGYGYASRSPNAEFTVYGLTDETRDDWDADAVDWQNAPANLAEGNALDSKLVRPVGKFTISSNETAGVRELRSPELVEFLQSDTNGLVTLIIVRDTLATADDPGSIVHGFAGNRHPTIAPPSLRIDSGG</sequence>
<dbReference type="GO" id="GO:0005576">
    <property type="term" value="C:extracellular region"/>
    <property type="evidence" value="ECO:0007669"/>
    <property type="project" value="UniProtKB-SubCell"/>
</dbReference>
<dbReference type="Pfam" id="PF24517">
    <property type="entry name" value="CBM96"/>
    <property type="match status" value="1"/>
</dbReference>
<dbReference type="InterPro" id="IPR006860">
    <property type="entry name" value="FecR"/>
</dbReference>
<dbReference type="PANTHER" id="PTHR30273">
    <property type="entry name" value="PERIPLASMIC SIGNAL SENSOR AND SIGMA FACTOR ACTIVATOR FECR-RELATED"/>
    <property type="match status" value="1"/>
</dbReference>
<protein>
    <submittedName>
        <fullName evidence="8">FecR protein</fullName>
    </submittedName>
</protein>
<keyword evidence="5" id="KW-1133">Transmembrane helix</keyword>
<dbReference type="RefSeq" id="WP_310821085.1">
    <property type="nucleotide sequence ID" value="NZ_CP036268.1"/>
</dbReference>
<evidence type="ECO:0000313" key="9">
    <source>
        <dbReference type="Proteomes" id="UP000317318"/>
    </source>
</evidence>
<reference evidence="8 9" key="1">
    <citation type="submission" date="2019-02" db="EMBL/GenBank/DDBJ databases">
        <title>Deep-cultivation of Planctomycetes and their phenomic and genomic characterization uncovers novel biology.</title>
        <authorList>
            <person name="Wiegand S."/>
            <person name="Jogler M."/>
            <person name="Boedeker C."/>
            <person name="Pinto D."/>
            <person name="Vollmers J."/>
            <person name="Rivas-Marin E."/>
            <person name="Kohn T."/>
            <person name="Peeters S.H."/>
            <person name="Heuer A."/>
            <person name="Rast P."/>
            <person name="Oberbeckmann S."/>
            <person name="Bunk B."/>
            <person name="Jeske O."/>
            <person name="Meyerdierks A."/>
            <person name="Storesund J.E."/>
            <person name="Kallscheuer N."/>
            <person name="Luecker S."/>
            <person name="Lage O.M."/>
            <person name="Pohl T."/>
            <person name="Merkel B.J."/>
            <person name="Hornburger P."/>
            <person name="Mueller R.-W."/>
            <person name="Bruemmer F."/>
            <person name="Labrenz M."/>
            <person name="Spormann A.M."/>
            <person name="Op den Camp H."/>
            <person name="Overmann J."/>
            <person name="Amann R."/>
            <person name="Jetten M.S.M."/>
            <person name="Mascher T."/>
            <person name="Medema M.H."/>
            <person name="Devos D.P."/>
            <person name="Kaster A.-K."/>
            <person name="Ovreas L."/>
            <person name="Rohde M."/>
            <person name="Galperin M.Y."/>
            <person name="Jogler C."/>
        </authorList>
    </citation>
    <scope>NUCLEOTIDE SEQUENCE [LARGE SCALE GENOMIC DNA]</scope>
    <source>
        <strain evidence="8 9">Pan189</strain>
    </source>
</reference>
<dbReference type="PANTHER" id="PTHR30273:SF2">
    <property type="entry name" value="PROTEIN FECR"/>
    <property type="match status" value="1"/>
</dbReference>
<dbReference type="Pfam" id="PF04773">
    <property type="entry name" value="FecR"/>
    <property type="match status" value="1"/>
</dbReference>
<comment type="subcellular location">
    <subcellularLocation>
        <location evidence="1">Secreted</location>
    </subcellularLocation>
</comment>
<feature type="transmembrane region" description="Helical" evidence="5">
    <location>
        <begin position="127"/>
        <end position="152"/>
    </location>
</feature>
<feature type="region of interest" description="Disordered" evidence="4">
    <location>
        <begin position="68"/>
        <end position="88"/>
    </location>
</feature>
<evidence type="ECO:0000313" key="8">
    <source>
        <dbReference type="EMBL" id="QDT36611.1"/>
    </source>
</evidence>
<gene>
    <name evidence="8" type="ORF">Pan189_09710</name>
</gene>
<keyword evidence="5" id="KW-0812">Transmembrane</keyword>
<feature type="domain" description="FecR protein" evidence="6">
    <location>
        <begin position="200"/>
        <end position="279"/>
    </location>
</feature>
<dbReference type="InterPro" id="IPR012373">
    <property type="entry name" value="Ferrdict_sens_TM"/>
</dbReference>
<evidence type="ECO:0000256" key="2">
    <source>
        <dbReference type="ARBA" id="ARBA00022525"/>
    </source>
</evidence>
<dbReference type="EMBL" id="CP036268">
    <property type="protein sequence ID" value="QDT36611.1"/>
    <property type="molecule type" value="Genomic_DNA"/>
</dbReference>
<dbReference type="InterPro" id="IPR055372">
    <property type="entry name" value="CBM96"/>
</dbReference>
<accession>A0A517QY99</accession>
<evidence type="ECO:0000256" key="4">
    <source>
        <dbReference type="SAM" id="MobiDB-lite"/>
    </source>
</evidence>
<keyword evidence="5" id="KW-0472">Membrane</keyword>
<dbReference type="KEGG" id="svp:Pan189_09710"/>
<evidence type="ECO:0000259" key="6">
    <source>
        <dbReference type="Pfam" id="PF04773"/>
    </source>
</evidence>
<keyword evidence="2" id="KW-0964">Secreted</keyword>
<evidence type="ECO:0000256" key="1">
    <source>
        <dbReference type="ARBA" id="ARBA00004613"/>
    </source>
</evidence>
<evidence type="ECO:0000256" key="3">
    <source>
        <dbReference type="ARBA" id="ARBA00022729"/>
    </source>
</evidence>
<dbReference type="Gene3D" id="2.60.120.1440">
    <property type="match status" value="1"/>
</dbReference>
<evidence type="ECO:0000256" key="5">
    <source>
        <dbReference type="SAM" id="Phobius"/>
    </source>
</evidence>
<organism evidence="8 9">
    <name type="scientific">Stratiformator vulcanicus</name>
    <dbReference type="NCBI Taxonomy" id="2527980"/>
    <lineage>
        <taxon>Bacteria</taxon>
        <taxon>Pseudomonadati</taxon>
        <taxon>Planctomycetota</taxon>
        <taxon>Planctomycetia</taxon>
        <taxon>Planctomycetales</taxon>
        <taxon>Planctomycetaceae</taxon>
        <taxon>Stratiformator</taxon>
    </lineage>
</organism>
<dbReference type="Proteomes" id="UP000317318">
    <property type="component" value="Chromosome"/>
</dbReference>
<proteinExistence type="predicted"/>
<dbReference type="AlphaFoldDB" id="A0A517QY99"/>
<keyword evidence="3" id="KW-0732">Signal</keyword>
<dbReference type="GO" id="GO:0016989">
    <property type="term" value="F:sigma factor antagonist activity"/>
    <property type="evidence" value="ECO:0007669"/>
    <property type="project" value="TreeGrafter"/>
</dbReference>
<evidence type="ECO:0000259" key="7">
    <source>
        <dbReference type="Pfam" id="PF24517"/>
    </source>
</evidence>
<feature type="domain" description="Carbohydrate-binding module family 96" evidence="7">
    <location>
        <begin position="354"/>
        <end position="437"/>
    </location>
</feature>
<keyword evidence="9" id="KW-1185">Reference proteome</keyword>
<dbReference type="NCBIfam" id="NF033679">
    <property type="entry name" value="DNRLRE_dom"/>
    <property type="match status" value="1"/>
</dbReference>